<comment type="pathway">
    <text evidence="1 5">Purine metabolism; purine nucleoside salvage.</text>
</comment>
<evidence type="ECO:0000256" key="4">
    <source>
        <dbReference type="ARBA" id="ARBA00022679"/>
    </source>
</evidence>
<dbReference type="PANTHER" id="PTHR11904">
    <property type="entry name" value="METHYLTHIOADENOSINE/PURINE NUCLEOSIDE PHOSPHORYLASE"/>
    <property type="match status" value="1"/>
</dbReference>
<evidence type="ECO:0000259" key="6">
    <source>
        <dbReference type="Pfam" id="PF01048"/>
    </source>
</evidence>
<name>A0A1T4W8K3_9BACT</name>
<dbReference type="NCBIfam" id="NF006054">
    <property type="entry name" value="PRK08202.1"/>
    <property type="match status" value="1"/>
</dbReference>
<evidence type="ECO:0000256" key="5">
    <source>
        <dbReference type="PIRNR" id="PIRNR000477"/>
    </source>
</evidence>
<dbReference type="SUPFAM" id="SSF53167">
    <property type="entry name" value="Purine and uridine phosphorylases"/>
    <property type="match status" value="1"/>
</dbReference>
<reference evidence="7 8" key="1">
    <citation type="submission" date="2017-02" db="EMBL/GenBank/DDBJ databases">
        <authorList>
            <person name="Peterson S.W."/>
        </authorList>
    </citation>
    <scope>NUCLEOTIDE SEQUENCE [LARGE SCALE GENOMIC DNA]</scope>
    <source>
        <strain evidence="7 8">DSM 18034</strain>
    </source>
</reference>
<dbReference type="EMBL" id="FUYA01000005">
    <property type="protein sequence ID" value="SKA73596.1"/>
    <property type="molecule type" value="Genomic_DNA"/>
</dbReference>
<evidence type="ECO:0000256" key="1">
    <source>
        <dbReference type="ARBA" id="ARBA00005058"/>
    </source>
</evidence>
<keyword evidence="4 5" id="KW-0808">Transferase</keyword>
<dbReference type="RefSeq" id="WP_078685161.1">
    <property type="nucleotide sequence ID" value="NZ_FUYA01000005.1"/>
</dbReference>
<sequence length="275" mass="29432">MQNPQKVQQAAAYIREHLSTPHEADTGIILGTGLGDWASSLSHTDVFPFESIPGYPRSTVQGHAGQLVAAEVGGHKIWLQQGRFHLYEGYSPAEVCMGVRTLAELGIKRLIITNAAGALNPQFDAGGLMLITDHINFTGTSPLIGPNHDAWGDRFPDMSATYSPQQAKLAMQVAEKHGIRLERGVYLGLVGPNLETPAETRAFRMWGADAVGMSTVLEVIAAKHMGLEILGISCLTNKNLPDCMEETSIEDVLNMAAASSGKLSALLSGILTEDA</sequence>
<dbReference type="Proteomes" id="UP000189733">
    <property type="component" value="Unassembled WGS sequence"/>
</dbReference>
<dbReference type="InterPro" id="IPR011268">
    <property type="entry name" value="Purine_phosphorylase"/>
</dbReference>
<keyword evidence="8" id="KW-1185">Reference proteome</keyword>
<dbReference type="NCBIfam" id="TIGR01697">
    <property type="entry name" value="PNPH-PUNA-XAPA"/>
    <property type="match status" value="1"/>
</dbReference>
<proteinExistence type="inferred from homology"/>
<comment type="function">
    <text evidence="5">The purine nucleoside phosphorylases catalyze the phosphorolytic breakdown of the N-glycosidic bond in the beta-(deoxy)ribonucleoside molecules, with the formation of the corresponding free purine bases and pentose-1-phosphate.</text>
</comment>
<dbReference type="CDD" id="cd09009">
    <property type="entry name" value="PNP-EcPNPII_like"/>
    <property type="match status" value="1"/>
</dbReference>
<dbReference type="STRING" id="1121442.SAMN02745702_01885"/>
<dbReference type="GO" id="GO:0005737">
    <property type="term" value="C:cytoplasm"/>
    <property type="evidence" value="ECO:0007669"/>
    <property type="project" value="TreeGrafter"/>
</dbReference>
<keyword evidence="3 5" id="KW-0328">Glycosyltransferase</keyword>
<comment type="similarity">
    <text evidence="2 5">Belongs to the PNP/MTAP phosphorylase family.</text>
</comment>
<organism evidence="7 8">
    <name type="scientific">Desulfobaculum bizertense DSM 18034</name>
    <dbReference type="NCBI Taxonomy" id="1121442"/>
    <lineage>
        <taxon>Bacteria</taxon>
        <taxon>Pseudomonadati</taxon>
        <taxon>Thermodesulfobacteriota</taxon>
        <taxon>Desulfovibrionia</taxon>
        <taxon>Desulfovibrionales</taxon>
        <taxon>Desulfovibrionaceae</taxon>
        <taxon>Desulfobaculum</taxon>
    </lineage>
</organism>
<evidence type="ECO:0000256" key="3">
    <source>
        <dbReference type="ARBA" id="ARBA00022676"/>
    </source>
</evidence>
<dbReference type="Gene3D" id="3.40.50.1580">
    <property type="entry name" value="Nucleoside phosphorylase domain"/>
    <property type="match status" value="1"/>
</dbReference>
<evidence type="ECO:0000256" key="2">
    <source>
        <dbReference type="ARBA" id="ARBA00006751"/>
    </source>
</evidence>
<dbReference type="InterPro" id="IPR035994">
    <property type="entry name" value="Nucleoside_phosphorylase_sf"/>
</dbReference>
<dbReference type="InterPro" id="IPR000845">
    <property type="entry name" value="Nucleoside_phosphorylase_d"/>
</dbReference>
<dbReference type="AlphaFoldDB" id="A0A1T4W8K3"/>
<evidence type="ECO:0000313" key="7">
    <source>
        <dbReference type="EMBL" id="SKA73596.1"/>
    </source>
</evidence>
<gene>
    <name evidence="7" type="ORF">SAMN02745702_01885</name>
</gene>
<dbReference type="UniPathway" id="UPA00606"/>
<dbReference type="PIRSF" id="PIRSF000477">
    <property type="entry name" value="PurNPase"/>
    <property type="match status" value="1"/>
</dbReference>
<feature type="domain" description="Nucleoside phosphorylase" evidence="6">
    <location>
        <begin position="27"/>
        <end position="271"/>
    </location>
</feature>
<dbReference type="OrthoDB" id="1523230at2"/>
<dbReference type="GO" id="GO:0009116">
    <property type="term" value="P:nucleoside metabolic process"/>
    <property type="evidence" value="ECO:0007669"/>
    <property type="project" value="InterPro"/>
</dbReference>
<dbReference type="PANTHER" id="PTHR11904:SF9">
    <property type="entry name" value="PURINE NUCLEOSIDE PHOSPHORYLASE-RELATED"/>
    <property type="match status" value="1"/>
</dbReference>
<protein>
    <recommendedName>
        <fullName evidence="5">Purine nucleoside phosphorylase</fullName>
        <ecNumber evidence="5">2.4.2.1</ecNumber>
    </recommendedName>
    <alternativeName>
        <fullName evidence="5">Inosine-guanosine phosphorylase</fullName>
    </alternativeName>
</protein>
<dbReference type="EC" id="2.4.2.1" evidence="5"/>
<dbReference type="GO" id="GO:0004731">
    <property type="term" value="F:purine-nucleoside phosphorylase activity"/>
    <property type="evidence" value="ECO:0007669"/>
    <property type="project" value="UniProtKB-EC"/>
</dbReference>
<evidence type="ECO:0000313" key="8">
    <source>
        <dbReference type="Proteomes" id="UP000189733"/>
    </source>
</evidence>
<dbReference type="Pfam" id="PF01048">
    <property type="entry name" value="PNP_UDP_1"/>
    <property type="match status" value="1"/>
</dbReference>
<accession>A0A1T4W8K3</accession>